<dbReference type="AlphaFoldDB" id="A0A3S1BBP1"/>
<dbReference type="EMBL" id="RQTK01000400">
    <property type="protein sequence ID" value="RUS80301.1"/>
    <property type="molecule type" value="Genomic_DNA"/>
</dbReference>
<organism evidence="2 3">
    <name type="scientific">Elysia chlorotica</name>
    <name type="common">Eastern emerald elysia</name>
    <name type="synonym">Sea slug</name>
    <dbReference type="NCBI Taxonomy" id="188477"/>
    <lineage>
        <taxon>Eukaryota</taxon>
        <taxon>Metazoa</taxon>
        <taxon>Spiralia</taxon>
        <taxon>Lophotrochozoa</taxon>
        <taxon>Mollusca</taxon>
        <taxon>Gastropoda</taxon>
        <taxon>Heterobranchia</taxon>
        <taxon>Euthyneura</taxon>
        <taxon>Panpulmonata</taxon>
        <taxon>Sacoglossa</taxon>
        <taxon>Placobranchoidea</taxon>
        <taxon>Plakobranchidae</taxon>
        <taxon>Elysia</taxon>
    </lineage>
</organism>
<feature type="compositionally biased region" description="Gly residues" evidence="1">
    <location>
        <begin position="120"/>
        <end position="130"/>
    </location>
</feature>
<proteinExistence type="predicted"/>
<evidence type="ECO:0000313" key="3">
    <source>
        <dbReference type="Proteomes" id="UP000271974"/>
    </source>
</evidence>
<protein>
    <submittedName>
        <fullName evidence="2">Uncharacterized protein</fullName>
    </submittedName>
</protein>
<reference evidence="2 3" key="1">
    <citation type="submission" date="2019-01" db="EMBL/GenBank/DDBJ databases">
        <title>A draft genome assembly of the solar-powered sea slug Elysia chlorotica.</title>
        <authorList>
            <person name="Cai H."/>
            <person name="Li Q."/>
            <person name="Fang X."/>
            <person name="Li J."/>
            <person name="Curtis N.E."/>
            <person name="Altenburger A."/>
            <person name="Shibata T."/>
            <person name="Feng M."/>
            <person name="Maeda T."/>
            <person name="Schwartz J.A."/>
            <person name="Shigenobu S."/>
            <person name="Lundholm N."/>
            <person name="Nishiyama T."/>
            <person name="Yang H."/>
            <person name="Hasebe M."/>
            <person name="Li S."/>
            <person name="Pierce S.K."/>
            <person name="Wang J."/>
        </authorList>
    </citation>
    <scope>NUCLEOTIDE SEQUENCE [LARGE SCALE GENOMIC DNA]</scope>
    <source>
        <strain evidence="2">EC2010</strain>
        <tissue evidence="2">Whole organism of an adult</tissue>
    </source>
</reference>
<keyword evidence="3" id="KW-1185">Reference proteome</keyword>
<dbReference type="Proteomes" id="UP000271974">
    <property type="component" value="Unassembled WGS sequence"/>
</dbReference>
<name>A0A3S1BBP1_ELYCH</name>
<gene>
    <name evidence="2" type="ORF">EGW08_011939</name>
</gene>
<feature type="compositionally biased region" description="Polar residues" evidence="1">
    <location>
        <begin position="151"/>
        <end position="164"/>
    </location>
</feature>
<accession>A0A3S1BBP1</accession>
<comment type="caution">
    <text evidence="2">The sequence shown here is derived from an EMBL/GenBank/DDBJ whole genome shotgun (WGS) entry which is preliminary data.</text>
</comment>
<sequence length="220" mass="24202">MYNRVSYGSQSPISGTSVNLALVLEVVLSFWEPGRECFMSFQRPAAAAVNSRSVSMLNMYYIVHVQRPALCRIQAPSDLVDKEIENQFVFVYLIQNTGRRGRFQDKEVDKQEEEGETAEVGGGGGGGELGLAGPASSPTRRNERAGRPNVAASQLTESHLSNSPGAARGRLGKLGSPTPRPQQRHTQREREKEPPDGDPLQQGKARRILRSGLRQFGNQR</sequence>
<feature type="region of interest" description="Disordered" evidence="1">
    <location>
        <begin position="102"/>
        <end position="220"/>
    </location>
</feature>
<feature type="compositionally biased region" description="Basic and acidic residues" evidence="1">
    <location>
        <begin position="186"/>
        <end position="195"/>
    </location>
</feature>
<evidence type="ECO:0000313" key="2">
    <source>
        <dbReference type="EMBL" id="RUS80301.1"/>
    </source>
</evidence>
<evidence type="ECO:0000256" key="1">
    <source>
        <dbReference type="SAM" id="MobiDB-lite"/>
    </source>
</evidence>